<gene>
    <name evidence="5" type="primary">rpsI</name>
    <name evidence="8" type="ORF">COX35_00650</name>
</gene>
<dbReference type="InterPro" id="IPR020574">
    <property type="entry name" value="Ribosomal_uS9_CS"/>
</dbReference>
<dbReference type="InterPro" id="IPR014721">
    <property type="entry name" value="Ribsml_uS5_D2-typ_fold_subgr"/>
</dbReference>
<evidence type="ECO:0000256" key="6">
    <source>
        <dbReference type="RuleBase" id="RU003815"/>
    </source>
</evidence>
<dbReference type="Gene3D" id="3.30.230.10">
    <property type="match status" value="1"/>
</dbReference>
<evidence type="ECO:0000313" key="8">
    <source>
        <dbReference type="EMBL" id="PIP24412.1"/>
    </source>
</evidence>
<comment type="caution">
    <text evidence="8">The sequence shown here is derived from an EMBL/GenBank/DDBJ whole genome shotgun (WGS) entry which is preliminary data.</text>
</comment>
<dbReference type="NCBIfam" id="NF001099">
    <property type="entry name" value="PRK00132.1"/>
    <property type="match status" value="1"/>
</dbReference>
<dbReference type="GO" id="GO:0006412">
    <property type="term" value="P:translation"/>
    <property type="evidence" value="ECO:0007669"/>
    <property type="project" value="UniProtKB-UniRule"/>
</dbReference>
<evidence type="ECO:0000256" key="3">
    <source>
        <dbReference type="ARBA" id="ARBA00023274"/>
    </source>
</evidence>
<dbReference type="GO" id="GO:0003723">
    <property type="term" value="F:RNA binding"/>
    <property type="evidence" value="ECO:0007669"/>
    <property type="project" value="TreeGrafter"/>
</dbReference>
<dbReference type="GO" id="GO:0003735">
    <property type="term" value="F:structural constituent of ribosome"/>
    <property type="evidence" value="ECO:0007669"/>
    <property type="project" value="InterPro"/>
</dbReference>
<organism evidence="8 9">
    <name type="scientific">Candidatus Nealsonbacteria bacterium CG23_combo_of_CG06-09_8_20_14_all_37_18</name>
    <dbReference type="NCBI Taxonomy" id="1974720"/>
    <lineage>
        <taxon>Bacteria</taxon>
        <taxon>Candidatus Nealsoniibacteriota</taxon>
    </lineage>
</organism>
<sequence>MKKIKKAKGEENKLSFSPAPHKQGSVKEEPKRVKRVKKTTPVVKEDKSSSPLFAAARVKKERYFEGLGRRKTAIARVRLWANKKEKSLSKRTSFSSPPSLQKTEAQFLINEKPLENYFPTIELQQTILAPLTLMNCLEQFKVSVKVKGGGMVSQAEAVRHGVARALVLFSPDFRKKLKKVGYLKRDPRMRERKKFGLKRARRAPQWSKR</sequence>
<dbReference type="Proteomes" id="UP000229952">
    <property type="component" value="Unassembled WGS sequence"/>
</dbReference>
<dbReference type="Pfam" id="PF00380">
    <property type="entry name" value="Ribosomal_S9"/>
    <property type="match status" value="1"/>
</dbReference>
<keyword evidence="3 5" id="KW-0687">Ribonucleoprotein</keyword>
<dbReference type="AlphaFoldDB" id="A0A2G9YYX2"/>
<keyword evidence="2 5" id="KW-0689">Ribosomal protein</keyword>
<evidence type="ECO:0000256" key="1">
    <source>
        <dbReference type="ARBA" id="ARBA00005251"/>
    </source>
</evidence>
<evidence type="ECO:0000256" key="4">
    <source>
        <dbReference type="ARBA" id="ARBA00035259"/>
    </source>
</evidence>
<comment type="similarity">
    <text evidence="1 5 6">Belongs to the universal ribosomal protein uS9 family.</text>
</comment>
<dbReference type="EMBL" id="PCRQ01000018">
    <property type="protein sequence ID" value="PIP24412.1"/>
    <property type="molecule type" value="Genomic_DNA"/>
</dbReference>
<dbReference type="GO" id="GO:0022627">
    <property type="term" value="C:cytosolic small ribosomal subunit"/>
    <property type="evidence" value="ECO:0007669"/>
    <property type="project" value="TreeGrafter"/>
</dbReference>
<dbReference type="InterPro" id="IPR020568">
    <property type="entry name" value="Ribosomal_Su5_D2-typ_SF"/>
</dbReference>
<evidence type="ECO:0000256" key="2">
    <source>
        <dbReference type="ARBA" id="ARBA00022980"/>
    </source>
</evidence>
<proteinExistence type="inferred from homology"/>
<dbReference type="PROSITE" id="PS00360">
    <property type="entry name" value="RIBOSOMAL_S9"/>
    <property type="match status" value="1"/>
</dbReference>
<feature type="region of interest" description="Disordered" evidence="7">
    <location>
        <begin position="1"/>
        <end position="43"/>
    </location>
</feature>
<dbReference type="InterPro" id="IPR000754">
    <property type="entry name" value="Ribosomal_uS9"/>
</dbReference>
<dbReference type="PANTHER" id="PTHR21569">
    <property type="entry name" value="RIBOSOMAL PROTEIN S9"/>
    <property type="match status" value="1"/>
</dbReference>
<dbReference type="SUPFAM" id="SSF54211">
    <property type="entry name" value="Ribosomal protein S5 domain 2-like"/>
    <property type="match status" value="1"/>
</dbReference>
<dbReference type="InterPro" id="IPR023035">
    <property type="entry name" value="Ribosomal_uS9_bac/plastid"/>
</dbReference>
<reference evidence="8 9" key="1">
    <citation type="submission" date="2017-09" db="EMBL/GenBank/DDBJ databases">
        <title>Depth-based differentiation of microbial function through sediment-hosted aquifers and enrichment of novel symbionts in the deep terrestrial subsurface.</title>
        <authorList>
            <person name="Probst A.J."/>
            <person name="Ladd B."/>
            <person name="Jarett J.K."/>
            <person name="Geller-Mcgrath D.E."/>
            <person name="Sieber C.M."/>
            <person name="Emerson J.B."/>
            <person name="Anantharaman K."/>
            <person name="Thomas B.C."/>
            <person name="Malmstrom R."/>
            <person name="Stieglmeier M."/>
            <person name="Klingl A."/>
            <person name="Woyke T."/>
            <person name="Ryan C.M."/>
            <person name="Banfield J.F."/>
        </authorList>
    </citation>
    <scope>NUCLEOTIDE SEQUENCE [LARGE SCALE GENOMIC DNA]</scope>
    <source>
        <strain evidence="8">CG23_combo_of_CG06-09_8_20_14_all_37_18</strain>
    </source>
</reference>
<evidence type="ECO:0000256" key="5">
    <source>
        <dbReference type="HAMAP-Rule" id="MF_00532"/>
    </source>
</evidence>
<evidence type="ECO:0000313" key="9">
    <source>
        <dbReference type="Proteomes" id="UP000229952"/>
    </source>
</evidence>
<dbReference type="HAMAP" id="MF_00532_B">
    <property type="entry name" value="Ribosomal_uS9_B"/>
    <property type="match status" value="1"/>
</dbReference>
<dbReference type="PANTHER" id="PTHR21569:SF1">
    <property type="entry name" value="SMALL RIBOSOMAL SUBUNIT PROTEIN US9M"/>
    <property type="match status" value="1"/>
</dbReference>
<name>A0A2G9YYX2_9BACT</name>
<evidence type="ECO:0000256" key="7">
    <source>
        <dbReference type="SAM" id="MobiDB-lite"/>
    </source>
</evidence>
<protein>
    <recommendedName>
        <fullName evidence="4 5">Small ribosomal subunit protein uS9</fullName>
    </recommendedName>
</protein>
<accession>A0A2G9YYX2</accession>